<name>A0A5B8G7Y9_9GAMA</name>
<evidence type="ECO:0000256" key="4">
    <source>
        <dbReference type="ARBA" id="ARBA00022595"/>
    </source>
</evidence>
<keyword evidence="2" id="KW-1032">Host cell membrane</keyword>
<dbReference type="InterPro" id="IPR020175">
    <property type="entry name" value="Herpes_gL_rhadinovirus"/>
</dbReference>
<evidence type="ECO:0000256" key="1">
    <source>
        <dbReference type="ARBA" id="ARBA00022506"/>
    </source>
</evidence>
<keyword evidence="10" id="KW-0472">Membrane</keyword>
<keyword evidence="3" id="KW-1169">Fusion of virus membrane with host cell membrane</keyword>
<dbReference type="Gene3D" id="3.10.390.20">
    <property type="entry name" value="Viral glycoprotein L"/>
    <property type="match status" value="1"/>
</dbReference>
<gene>
    <name evidence="13" type="primary">ORF47</name>
</gene>
<evidence type="ECO:0000313" key="13">
    <source>
        <dbReference type="EMBL" id="QDQ69254.1"/>
    </source>
</evidence>
<evidence type="ECO:0000256" key="3">
    <source>
        <dbReference type="ARBA" id="ARBA00022521"/>
    </source>
</evidence>
<evidence type="ECO:0000313" key="14">
    <source>
        <dbReference type="Proteomes" id="UP001147731"/>
    </source>
</evidence>
<keyword evidence="11" id="KW-0325">Glycoprotein</keyword>
<dbReference type="HAMAP" id="MF_04034">
    <property type="entry name" value="HSV_GL_alphagamma"/>
    <property type="match status" value="1"/>
</dbReference>
<dbReference type="InterPro" id="IPR034708">
    <property type="entry name" value="HSV_GL_alphagamma"/>
</dbReference>
<keyword evidence="7" id="KW-0946">Virion</keyword>
<keyword evidence="1" id="KW-1168">Fusion of virus membrane with host membrane</keyword>
<keyword evidence="12" id="KW-1160">Virus entry into host cell</keyword>
<dbReference type="KEGG" id="vg:80540386"/>
<dbReference type="PROSITE" id="PS52026">
    <property type="entry name" value="GL_GHV"/>
    <property type="match status" value="1"/>
</dbReference>
<keyword evidence="5" id="KW-0732">Signal</keyword>
<evidence type="ECO:0000256" key="10">
    <source>
        <dbReference type="ARBA" id="ARBA00023136"/>
    </source>
</evidence>
<sequence>MWVAPCILYLASTFWMLMGTRCPIKPVPCCAIYGLPEHRVPSIFTVSSIHLSDPQHCQGFCVAKLRSKNGSVTVDTCVNGFAVRSFLATVLQRLGTRASRDEQRLLQYVRRSLSEYTSTLNASTTNSSVLGLSLPRLIQNSRLPFIRLWRSG</sequence>
<dbReference type="GeneID" id="80540386"/>
<dbReference type="RefSeq" id="YP_010801674.1">
    <property type="nucleotide sequence ID" value="NC_076967.1"/>
</dbReference>
<evidence type="ECO:0000256" key="11">
    <source>
        <dbReference type="ARBA" id="ARBA00023180"/>
    </source>
</evidence>
<reference evidence="13" key="1">
    <citation type="journal article" date="2019" name="Emerg. Infect. Dis.">
        <title>Novel Virus Related to Kaposi's Sarcoma-Associated Herpesvirus from Colobus Monkey.</title>
        <authorList>
            <person name="Dhingra A."/>
            <person name="Ganzenmueller T."/>
            <person name="Hage E."/>
            <person name="Suarez N.M."/>
            <person name="Matz-Rensing K."/>
            <person name="Widmer D."/>
            <person name="Pohlmann S."/>
            <person name="Davison A.J."/>
            <person name="Schulz T.F."/>
            <person name="Kaul A."/>
        </authorList>
    </citation>
    <scope>NUCLEOTIDE SEQUENCE</scope>
    <source>
        <strain evidence="13">Hannover</strain>
    </source>
</reference>
<evidence type="ECO:0000256" key="9">
    <source>
        <dbReference type="ARBA" id="ARBA00022879"/>
    </source>
</evidence>
<keyword evidence="8" id="KW-1043">Host membrane</keyword>
<evidence type="ECO:0000256" key="7">
    <source>
        <dbReference type="ARBA" id="ARBA00022844"/>
    </source>
</evidence>
<keyword evidence="9 13" id="KW-0261">Viral envelope protein</keyword>
<dbReference type="Pfam" id="PF11108">
    <property type="entry name" value="Phage_glycop_gL"/>
    <property type="match status" value="1"/>
</dbReference>
<keyword evidence="4" id="KW-1162">Viral penetration into host cytoplasm</keyword>
<evidence type="ECO:0000256" key="6">
    <source>
        <dbReference type="ARBA" id="ARBA00022812"/>
    </source>
</evidence>
<keyword evidence="14" id="KW-1185">Reference proteome</keyword>
<evidence type="ECO:0000256" key="2">
    <source>
        <dbReference type="ARBA" id="ARBA00022511"/>
    </source>
</evidence>
<protein>
    <submittedName>
        <fullName evidence="13">Envelope glycoprotein L</fullName>
    </submittedName>
</protein>
<keyword evidence="6" id="KW-1040">Host Golgi apparatus</keyword>
<proteinExistence type="inferred from homology"/>
<dbReference type="GO" id="GO:0019031">
    <property type="term" value="C:viral envelope"/>
    <property type="evidence" value="ECO:0007669"/>
    <property type="project" value="UniProtKB-KW"/>
</dbReference>
<dbReference type="Proteomes" id="UP001147731">
    <property type="component" value="Segment"/>
</dbReference>
<evidence type="ECO:0000256" key="8">
    <source>
        <dbReference type="ARBA" id="ARBA00022870"/>
    </source>
</evidence>
<dbReference type="GO" id="GO:0019064">
    <property type="term" value="P:fusion of virus membrane with host plasma membrane"/>
    <property type="evidence" value="ECO:0007669"/>
    <property type="project" value="UniProtKB-KW"/>
</dbReference>
<evidence type="ECO:0000256" key="12">
    <source>
        <dbReference type="ARBA" id="ARBA00023296"/>
    </source>
</evidence>
<evidence type="ECO:0000256" key="5">
    <source>
        <dbReference type="ARBA" id="ARBA00022729"/>
    </source>
</evidence>
<organism evidence="13 14">
    <name type="scientific">Colobine gammaherpesvirus 1</name>
    <dbReference type="NCBI Taxonomy" id="2597325"/>
    <lineage>
        <taxon>Viruses</taxon>
        <taxon>Duplodnaviria</taxon>
        <taxon>Heunggongvirae</taxon>
        <taxon>Peploviricota</taxon>
        <taxon>Herviviricetes</taxon>
        <taxon>Herpesvirales</taxon>
        <taxon>Orthoherpesviridae</taxon>
        <taxon>Gammaherpesvirinae</taxon>
        <taxon>Rhadinovirus</taxon>
        <taxon>Rhadinovirus colobinegamma1</taxon>
    </lineage>
</organism>
<dbReference type="GO" id="GO:0046718">
    <property type="term" value="P:symbiont entry into host cell"/>
    <property type="evidence" value="ECO:0007669"/>
    <property type="project" value="UniProtKB-KW"/>
</dbReference>
<dbReference type="InterPro" id="IPR038313">
    <property type="entry name" value="Herpes_gL_rhadinovirus_sf"/>
</dbReference>
<dbReference type="EMBL" id="MH932584">
    <property type="protein sequence ID" value="QDQ69254.1"/>
    <property type="molecule type" value="Genomic_DNA"/>
</dbReference>
<accession>A0A5B8G7Y9</accession>